<keyword evidence="1" id="KW-0175">Coiled coil</keyword>
<evidence type="ECO:0008006" key="5">
    <source>
        <dbReference type="Google" id="ProtNLM"/>
    </source>
</evidence>
<dbReference type="Proteomes" id="UP000002620">
    <property type="component" value="Chromosome"/>
</dbReference>
<dbReference type="EMBL" id="CP001785">
    <property type="protein sequence ID" value="ACX52159.1"/>
    <property type="molecule type" value="Genomic_DNA"/>
</dbReference>
<evidence type="ECO:0000313" key="4">
    <source>
        <dbReference type="Proteomes" id="UP000002620"/>
    </source>
</evidence>
<dbReference type="STRING" id="429009.Adeg_1026"/>
<feature type="transmembrane region" description="Helical" evidence="2">
    <location>
        <begin position="284"/>
        <end position="303"/>
    </location>
</feature>
<proteinExistence type="predicted"/>
<keyword evidence="2" id="KW-0472">Membrane</keyword>
<dbReference type="AlphaFoldDB" id="C9RD32"/>
<sequence length="476" mass="53382">MLGELLIGSGVVIGWLWLRNYRWRRLHEELSRPVATELEDNSWYRIVEPAVIGGIAAYDAVHALAMIDDRVLEAMDFSSKLDLGTFNQLSEYVRQQFFTGSEASVAGAVERLQGYTAEQVVAAHLAAQGHVVEFPDTPNQEGWDLLVDGHPVQVKCVMDSELVREHLERFPDIPVIVNAEIGSYFADNSHVVVDKDLLHSQVAEQVHQTIDGVHALDVAPFHVPLVTLFLATVKEGALVLDRRIAPSEAFKNVVRDVACVGGGGFVGSKVGMALAGMLFGPGGAAVGVIVGAMMGAVVGRVVASRMRHSPLEKAKEELNQAVYEAVKFIPAAVADKLEALGRKVSAVRRRLKIRPWDWLWPSRRYLIYREIRSRIEKRMEELRTKMAEARKVEEMYRTRVGWEGGVYKPGLEFCRWALEEKFNHPDLVKAMERVVACVERVNEEARKLGAGCPPPWERLRSWLERLRVWPRQGVEV</sequence>
<dbReference type="eggNOG" id="ENOG5032VM8">
    <property type="taxonomic scope" value="Bacteria"/>
</dbReference>
<organism evidence="3 4">
    <name type="scientific">Ammonifex degensii (strain DSM 10501 / KC4)</name>
    <dbReference type="NCBI Taxonomy" id="429009"/>
    <lineage>
        <taxon>Bacteria</taxon>
        <taxon>Bacillati</taxon>
        <taxon>Bacillota</taxon>
        <taxon>Clostridia</taxon>
        <taxon>Thermoanaerobacterales</taxon>
        <taxon>Thermoanaerobacteraceae</taxon>
        <taxon>Ammonifex</taxon>
    </lineage>
</organism>
<evidence type="ECO:0000256" key="1">
    <source>
        <dbReference type="SAM" id="Coils"/>
    </source>
</evidence>
<feature type="coiled-coil region" evidence="1">
    <location>
        <begin position="372"/>
        <end position="399"/>
    </location>
</feature>
<keyword evidence="2" id="KW-1133">Transmembrane helix</keyword>
<dbReference type="KEGG" id="adg:Adeg_1026"/>
<evidence type="ECO:0000256" key="2">
    <source>
        <dbReference type="SAM" id="Phobius"/>
    </source>
</evidence>
<dbReference type="HOGENOM" id="CLU_573230_0_0_9"/>
<reference evidence="3 4" key="1">
    <citation type="submission" date="2009-10" db="EMBL/GenBank/DDBJ databases">
        <title>Complete sequence of chromosome of Ammonifex degensii KC4.</title>
        <authorList>
            <consortium name="US DOE Joint Genome Institute"/>
            <person name="Kerfeld C."/>
            <person name="Goodner B."/>
            <person name="Huber H."/>
            <person name="Stetter K."/>
            <person name="Lucas S."/>
            <person name="Copeland A."/>
            <person name="Lapidus A."/>
            <person name="Glavina del Rio T."/>
            <person name="Dalin E."/>
            <person name="Tice H."/>
            <person name="Bruce D."/>
            <person name="Goodwin L."/>
            <person name="Pitluck S."/>
            <person name="Saunders E."/>
            <person name="Brettin T."/>
            <person name="Detter J.C."/>
            <person name="Han C."/>
            <person name="Larimer F."/>
            <person name="Land M."/>
            <person name="Hauser L."/>
            <person name="Kyrpides N."/>
            <person name="Ovchinnikova G."/>
            <person name="Richardson P."/>
        </authorList>
    </citation>
    <scope>NUCLEOTIDE SEQUENCE [LARGE SCALE GENOMIC DNA]</scope>
    <source>
        <strain evidence="4">DSM 10501 / KC4</strain>
    </source>
</reference>
<gene>
    <name evidence="3" type="ordered locus">Adeg_1026</name>
</gene>
<protein>
    <recommendedName>
        <fullName evidence="5">Glycine zipper domain-containing protein</fullName>
    </recommendedName>
</protein>
<keyword evidence="4" id="KW-1185">Reference proteome</keyword>
<name>C9RD32_AMMDK</name>
<accession>C9RD32</accession>
<keyword evidence="2" id="KW-0812">Transmembrane</keyword>
<evidence type="ECO:0000313" key="3">
    <source>
        <dbReference type="EMBL" id="ACX52159.1"/>
    </source>
</evidence>
<dbReference type="OrthoDB" id="8402570at2"/>
<dbReference type="RefSeq" id="WP_015739036.1">
    <property type="nucleotide sequence ID" value="NC_013385.1"/>
</dbReference>